<evidence type="ECO:0000313" key="2">
    <source>
        <dbReference type="EMBL" id="KAF7637609.1"/>
    </source>
</evidence>
<keyword evidence="3" id="KW-1185">Reference proteome</keyword>
<reference evidence="2" key="1">
    <citation type="journal article" date="2020" name="Ecol. Evol.">
        <title>Genome structure and content of the rice root-knot nematode (Meloidogyne graminicola).</title>
        <authorList>
            <person name="Phan N.T."/>
            <person name="Danchin E.G.J."/>
            <person name="Klopp C."/>
            <person name="Perfus-Barbeoch L."/>
            <person name="Kozlowski D.K."/>
            <person name="Koutsovoulos G.D."/>
            <person name="Lopez-Roques C."/>
            <person name="Bouchez O."/>
            <person name="Zahm M."/>
            <person name="Besnard G."/>
            <person name="Bellafiore S."/>
        </authorList>
    </citation>
    <scope>NUCLEOTIDE SEQUENCE</scope>
    <source>
        <strain evidence="2">VN-18</strain>
    </source>
</reference>
<evidence type="ECO:0000256" key="1">
    <source>
        <dbReference type="SAM" id="Coils"/>
    </source>
</evidence>
<protein>
    <submittedName>
        <fullName evidence="2">HTH CENPB-type domain-containing protein</fullName>
    </submittedName>
</protein>
<dbReference type="OrthoDB" id="5907866at2759"/>
<name>A0A8S9ZWK0_9BILA</name>
<evidence type="ECO:0000313" key="3">
    <source>
        <dbReference type="Proteomes" id="UP000605970"/>
    </source>
</evidence>
<comment type="caution">
    <text evidence="2">The sequence shown here is derived from an EMBL/GenBank/DDBJ whole genome shotgun (WGS) entry which is preliminary data.</text>
</comment>
<organism evidence="2 3">
    <name type="scientific">Meloidogyne graminicola</name>
    <dbReference type="NCBI Taxonomy" id="189291"/>
    <lineage>
        <taxon>Eukaryota</taxon>
        <taxon>Metazoa</taxon>
        <taxon>Ecdysozoa</taxon>
        <taxon>Nematoda</taxon>
        <taxon>Chromadorea</taxon>
        <taxon>Rhabditida</taxon>
        <taxon>Tylenchina</taxon>
        <taxon>Tylenchomorpha</taxon>
        <taxon>Tylenchoidea</taxon>
        <taxon>Meloidogynidae</taxon>
        <taxon>Meloidogyninae</taxon>
        <taxon>Meloidogyne</taxon>
    </lineage>
</organism>
<sequence length="183" mass="20391">MEEMRIQFQRKIRNLESALDDAQLENSSLLKQKKAWQLNSQSDSINGSLLDLTTNTTSVNRSLKRKLAKALSLLQSSQINYDKDLIDLNTQLRTSKQNLGSSVLLSSVCGGSELDELDDILMEENIEELEKSDNILKQNDQESVDDSLLQAEKTEQFDGANSDTIENSSCGADEIMPSCSNNI</sequence>
<gene>
    <name evidence="2" type="ORF">Mgra_00002865</name>
</gene>
<keyword evidence="1" id="KW-0175">Coiled coil</keyword>
<dbReference type="EMBL" id="JABEBT010000018">
    <property type="protein sequence ID" value="KAF7637609.1"/>
    <property type="molecule type" value="Genomic_DNA"/>
</dbReference>
<feature type="coiled-coil region" evidence="1">
    <location>
        <begin position="1"/>
        <end position="39"/>
    </location>
</feature>
<dbReference type="AlphaFoldDB" id="A0A8S9ZWK0"/>
<accession>A0A8S9ZWK0</accession>
<dbReference type="Proteomes" id="UP000605970">
    <property type="component" value="Unassembled WGS sequence"/>
</dbReference>
<proteinExistence type="predicted"/>